<keyword evidence="3 5" id="KW-0067">ATP-binding</keyword>
<dbReference type="CDD" id="cd03255">
    <property type="entry name" value="ABC_MJ0796_LolCDE_FtsE"/>
    <property type="match status" value="1"/>
</dbReference>
<dbReference type="PANTHER" id="PTHR24220:SF86">
    <property type="entry name" value="ABC TRANSPORTER ABCH.1"/>
    <property type="match status" value="1"/>
</dbReference>
<dbReference type="InterPro" id="IPR003439">
    <property type="entry name" value="ABC_transporter-like_ATP-bd"/>
</dbReference>
<name>A0A6I0F252_9FIRM</name>
<sequence>MAVLEVRQVSQIYGKKERRRHVLDRLDLQIEAGEFVAVTGPSGCGKTTLLCILGALLQPTSGEVWLDGQLIRGINEAELADLRAQKIGFVFQFPALLPTLTLLENILLPLTFSQGKGRSREDGSRAIKLLEQVGLAGREKDLPFTLSGGEQRRVAVARALINRPQILLADEPTGALDQGTGERLIDLLETLNETEGLTLVLATHDALVARRARREVKL</sequence>
<dbReference type="FunFam" id="3.40.50.300:FF:000032">
    <property type="entry name" value="Export ABC transporter ATP-binding protein"/>
    <property type="match status" value="1"/>
</dbReference>
<reference evidence="5 6" key="1">
    <citation type="submission" date="2019-10" db="EMBL/GenBank/DDBJ databases">
        <title>Whole-genome sequence of the extremophile Heliorestis acidaminivorans DSM 24790.</title>
        <authorList>
            <person name="Kyndt J.A."/>
            <person name="Meyer T.E."/>
        </authorList>
    </citation>
    <scope>NUCLEOTIDE SEQUENCE [LARGE SCALE GENOMIC DNA]</scope>
    <source>
        <strain evidence="5 6">DSM 24790</strain>
    </source>
</reference>
<dbReference type="SUPFAM" id="SSF52540">
    <property type="entry name" value="P-loop containing nucleoside triphosphate hydrolases"/>
    <property type="match status" value="1"/>
</dbReference>
<evidence type="ECO:0000256" key="2">
    <source>
        <dbReference type="ARBA" id="ARBA00022741"/>
    </source>
</evidence>
<keyword evidence="1" id="KW-0813">Transport</keyword>
<dbReference type="GO" id="GO:0098796">
    <property type="term" value="C:membrane protein complex"/>
    <property type="evidence" value="ECO:0007669"/>
    <property type="project" value="UniProtKB-ARBA"/>
</dbReference>
<dbReference type="AlphaFoldDB" id="A0A6I0F252"/>
<accession>A0A6I0F252</accession>
<dbReference type="OrthoDB" id="9791546at2"/>
<dbReference type="GO" id="GO:0016887">
    <property type="term" value="F:ATP hydrolysis activity"/>
    <property type="evidence" value="ECO:0007669"/>
    <property type="project" value="InterPro"/>
</dbReference>
<organism evidence="5 6">
    <name type="scientific">Heliorestis acidaminivorans</name>
    <dbReference type="NCBI Taxonomy" id="553427"/>
    <lineage>
        <taxon>Bacteria</taxon>
        <taxon>Bacillati</taxon>
        <taxon>Bacillota</taxon>
        <taxon>Clostridia</taxon>
        <taxon>Eubacteriales</taxon>
        <taxon>Heliobacteriaceae</taxon>
        <taxon>Heliorestis</taxon>
    </lineage>
</organism>
<dbReference type="GO" id="GO:0005886">
    <property type="term" value="C:plasma membrane"/>
    <property type="evidence" value="ECO:0007669"/>
    <property type="project" value="TreeGrafter"/>
</dbReference>
<dbReference type="InterPro" id="IPR003593">
    <property type="entry name" value="AAA+_ATPase"/>
</dbReference>
<dbReference type="PROSITE" id="PS00211">
    <property type="entry name" value="ABC_TRANSPORTER_1"/>
    <property type="match status" value="1"/>
</dbReference>
<dbReference type="Gene3D" id="3.40.50.300">
    <property type="entry name" value="P-loop containing nucleotide triphosphate hydrolases"/>
    <property type="match status" value="1"/>
</dbReference>
<dbReference type="Pfam" id="PF00005">
    <property type="entry name" value="ABC_tran"/>
    <property type="match status" value="1"/>
</dbReference>
<dbReference type="InterPro" id="IPR017911">
    <property type="entry name" value="MacB-like_ATP-bd"/>
</dbReference>
<protein>
    <submittedName>
        <fullName evidence="5">ABC transporter ATP-binding protein</fullName>
    </submittedName>
</protein>
<dbReference type="InterPro" id="IPR015854">
    <property type="entry name" value="ABC_transpr_LolD-like"/>
</dbReference>
<keyword evidence="6" id="KW-1185">Reference proteome</keyword>
<dbReference type="SMART" id="SM00382">
    <property type="entry name" value="AAA"/>
    <property type="match status" value="1"/>
</dbReference>
<evidence type="ECO:0000313" key="6">
    <source>
        <dbReference type="Proteomes" id="UP000468766"/>
    </source>
</evidence>
<dbReference type="GO" id="GO:0005524">
    <property type="term" value="F:ATP binding"/>
    <property type="evidence" value="ECO:0007669"/>
    <property type="project" value="UniProtKB-KW"/>
</dbReference>
<dbReference type="PROSITE" id="PS50893">
    <property type="entry name" value="ABC_TRANSPORTER_2"/>
    <property type="match status" value="1"/>
</dbReference>
<evidence type="ECO:0000256" key="1">
    <source>
        <dbReference type="ARBA" id="ARBA00022448"/>
    </source>
</evidence>
<dbReference type="EMBL" id="WBXO01000003">
    <property type="protein sequence ID" value="KAB2953398.1"/>
    <property type="molecule type" value="Genomic_DNA"/>
</dbReference>
<dbReference type="PANTHER" id="PTHR24220">
    <property type="entry name" value="IMPORT ATP-BINDING PROTEIN"/>
    <property type="match status" value="1"/>
</dbReference>
<evidence type="ECO:0000313" key="5">
    <source>
        <dbReference type="EMBL" id="KAB2953398.1"/>
    </source>
</evidence>
<keyword evidence="2" id="KW-0547">Nucleotide-binding</keyword>
<proteinExistence type="predicted"/>
<feature type="domain" description="ABC transporter" evidence="4">
    <location>
        <begin position="4"/>
        <end position="216"/>
    </location>
</feature>
<comment type="caution">
    <text evidence="5">The sequence shown here is derived from an EMBL/GenBank/DDBJ whole genome shotgun (WGS) entry which is preliminary data.</text>
</comment>
<evidence type="ECO:0000256" key="3">
    <source>
        <dbReference type="ARBA" id="ARBA00022840"/>
    </source>
</evidence>
<dbReference type="InterPro" id="IPR027417">
    <property type="entry name" value="P-loop_NTPase"/>
</dbReference>
<gene>
    <name evidence="5" type="ORF">F9B85_05680</name>
</gene>
<evidence type="ECO:0000259" key="4">
    <source>
        <dbReference type="PROSITE" id="PS50893"/>
    </source>
</evidence>
<dbReference type="Proteomes" id="UP000468766">
    <property type="component" value="Unassembled WGS sequence"/>
</dbReference>
<dbReference type="InterPro" id="IPR017871">
    <property type="entry name" value="ABC_transporter-like_CS"/>
</dbReference>
<dbReference type="GO" id="GO:0022857">
    <property type="term" value="F:transmembrane transporter activity"/>
    <property type="evidence" value="ECO:0007669"/>
    <property type="project" value="UniProtKB-ARBA"/>
</dbReference>